<evidence type="ECO:0000256" key="1">
    <source>
        <dbReference type="SAM" id="MobiDB-lite"/>
    </source>
</evidence>
<sequence length="310" mass="36090">MAKSRKEKRLARKQKAEEQTNALRTSEEARFNQVYEIGRQIIDKKWSDGQGLSRHQAKKEGDVYRYITSRKAYRDTLANWRRFSRFIAQKSVGDDLDGLETILKYADRYIQSCVDKDLSAWTLTTYKAHLGKVFDLPTTAFMPTKSRRRADAKRSRVDVESDKHISQEKKDFLEMVGGATGLRKSESQSIKGSALETERDLDGFYYFRVQGKGGKWRRSPLVARDEEEERLIVSLFRQNEDFYVFNNRVNEVQTYAVPKKLDEHSARAEYAKRVYLMNERDVTVIPKSQKTFLRKDLKGNVLDKMAELAA</sequence>
<organism evidence="2">
    <name type="scientific">Streptococcus infantis</name>
    <dbReference type="NCBI Taxonomy" id="68892"/>
    <lineage>
        <taxon>Bacteria</taxon>
        <taxon>Bacillati</taxon>
        <taxon>Bacillota</taxon>
        <taxon>Bacilli</taxon>
        <taxon>Lactobacillales</taxon>
        <taxon>Streptococcaceae</taxon>
        <taxon>Streptococcus</taxon>
    </lineage>
</organism>
<reference evidence="2" key="1">
    <citation type="submission" date="2012-07" db="EMBL/GenBank/DDBJ databases">
        <title>Characterisation of a novel plasmid, pSI01, isolated from an oral Streptococcus infantis strain encoding tetracycline resistance and an addiction module.</title>
        <authorList>
            <person name="Ciric L."/>
            <person name="Roberts A.P."/>
            <person name="Mullany P."/>
        </authorList>
    </citation>
    <scope>NUCLEOTIDE SEQUENCE</scope>
    <source>
        <strain evidence="2">C.MI.8</strain>
        <plasmid evidence="2">pSI01</plasmid>
    </source>
</reference>
<keyword evidence="2" id="KW-0614">Plasmid</keyword>
<evidence type="ECO:0000313" key="2">
    <source>
        <dbReference type="EMBL" id="AFP96790.1"/>
    </source>
</evidence>
<feature type="compositionally biased region" description="Basic residues" evidence="1">
    <location>
        <begin position="1"/>
        <end position="13"/>
    </location>
</feature>
<dbReference type="RefSeq" id="WP_015063310.1">
    <property type="nucleotide sequence ID" value="NC_019365.1"/>
</dbReference>
<dbReference type="EMBL" id="JX275965">
    <property type="protein sequence ID" value="AFP96790.1"/>
    <property type="molecule type" value="Genomic_DNA"/>
</dbReference>
<name>J7HFH4_9STRE</name>
<protein>
    <recommendedName>
        <fullName evidence="3">Core-binding (CB) domain-containing protein</fullName>
    </recommendedName>
</protein>
<geneLocation type="plasmid" evidence="2">
    <name>pSI01</name>
</geneLocation>
<dbReference type="AlphaFoldDB" id="J7HFH4"/>
<accession>J7HFH4</accession>
<evidence type="ECO:0008006" key="3">
    <source>
        <dbReference type="Google" id="ProtNLM"/>
    </source>
</evidence>
<proteinExistence type="predicted"/>
<feature type="region of interest" description="Disordered" evidence="1">
    <location>
        <begin position="1"/>
        <end position="23"/>
    </location>
</feature>